<evidence type="ECO:0000313" key="1">
    <source>
        <dbReference type="EMBL" id="RKS86100.1"/>
    </source>
</evidence>
<dbReference type="OrthoDB" id="6057701at2"/>
<dbReference type="EMBL" id="RBWY01000002">
    <property type="protein sequence ID" value="RKS86100.1"/>
    <property type="molecule type" value="Genomic_DNA"/>
</dbReference>
<comment type="caution">
    <text evidence="1">The sequence shown here is derived from an EMBL/GenBank/DDBJ whole genome shotgun (WGS) entry which is preliminary data.</text>
</comment>
<name>A0A495RFQ2_9GAMM</name>
<accession>A0A495RFQ2</accession>
<dbReference type="Proteomes" id="UP000278542">
    <property type="component" value="Unassembled WGS sequence"/>
</dbReference>
<dbReference type="AlphaFoldDB" id="A0A495RFQ2"/>
<dbReference type="RefSeq" id="WP_121145174.1">
    <property type="nucleotide sequence ID" value="NZ_RBWY01000002.1"/>
</dbReference>
<evidence type="ECO:0000313" key="2">
    <source>
        <dbReference type="Proteomes" id="UP000278542"/>
    </source>
</evidence>
<evidence type="ECO:0008006" key="3">
    <source>
        <dbReference type="Google" id="ProtNLM"/>
    </source>
</evidence>
<proteinExistence type="predicted"/>
<sequence>MEQQLLAILDSEENKKYYRYLLLDALTTVSEMDFISLNNIHDLLGDEAITTVERTDLAYDLSSCPKLITIGKPNEQLAKRLLHFSVVEAQSEILQTKRYVCAWMVSEHPPEMIAQQMVSIGLFLTKYYGAGFVPFYEPFRMQLLQQSNLICPEFLADMLSCFKHYSYPTITQTLNTINQLDYKPDSINCFLSQDAKFYQQQLKIIFELYHSQARIYSETGKDVNSINLIEIARAYQQAYLCGLTQKNDQFIFALMTLRYGQLLANSQLKQAVDEAKIDEGSLSVRFQAIDRAQFLSINEQYLG</sequence>
<gene>
    <name evidence="1" type="ORF">DES39_1526</name>
</gene>
<keyword evidence="2" id="KW-1185">Reference proteome</keyword>
<reference evidence="1 2" key="1">
    <citation type="submission" date="2018-10" db="EMBL/GenBank/DDBJ databases">
        <title>Genomic Encyclopedia of Type Strains, Phase IV (KMG-IV): sequencing the most valuable type-strain genomes for metagenomic binning, comparative biology and taxonomic classification.</title>
        <authorList>
            <person name="Goeker M."/>
        </authorList>
    </citation>
    <scope>NUCLEOTIDE SEQUENCE [LARGE SCALE GENOMIC DNA]</scope>
    <source>
        <strain evidence="1 2">DSM 22228</strain>
    </source>
</reference>
<organism evidence="1 2">
    <name type="scientific">Orbus hercynius</name>
    <dbReference type="NCBI Taxonomy" id="593135"/>
    <lineage>
        <taxon>Bacteria</taxon>
        <taxon>Pseudomonadati</taxon>
        <taxon>Pseudomonadota</taxon>
        <taxon>Gammaproteobacteria</taxon>
        <taxon>Orbales</taxon>
        <taxon>Orbaceae</taxon>
        <taxon>Orbus</taxon>
    </lineage>
</organism>
<protein>
    <recommendedName>
        <fullName evidence="3">DUF4123 domain-containing protein</fullName>
    </recommendedName>
</protein>